<feature type="compositionally biased region" description="Low complexity" evidence="1">
    <location>
        <begin position="106"/>
        <end position="128"/>
    </location>
</feature>
<feature type="region of interest" description="Disordered" evidence="1">
    <location>
        <begin position="368"/>
        <end position="402"/>
    </location>
</feature>
<protein>
    <submittedName>
        <fullName evidence="2">Uncharacterized protein</fullName>
    </submittedName>
</protein>
<name>A0A7S0K7I9_CAFRO</name>
<feature type="region of interest" description="Disordered" evidence="1">
    <location>
        <begin position="84"/>
        <end position="144"/>
    </location>
</feature>
<dbReference type="AlphaFoldDB" id="A0A7S0K7I9"/>
<feature type="region of interest" description="Disordered" evidence="1">
    <location>
        <begin position="23"/>
        <end position="46"/>
    </location>
</feature>
<proteinExistence type="predicted"/>
<evidence type="ECO:0000256" key="1">
    <source>
        <dbReference type="SAM" id="MobiDB-lite"/>
    </source>
</evidence>
<dbReference type="EMBL" id="HBET01025189">
    <property type="protein sequence ID" value="CAD8572665.1"/>
    <property type="molecule type" value="Transcribed_RNA"/>
</dbReference>
<gene>
    <name evidence="2" type="ORF">CROE0942_LOCUS17045</name>
</gene>
<sequence length="821" mass="86022">MPTAAAGLSAGRAARAVFLSARRTRPAQPVEGPAPHSPHARRAGQKRCFAASAMASLARAALARATWAAHLGGPPLASVRATARRGMATKKAGPAGPSRAPGTKTGARPRSPPKGAAPGSGAKGAVAAQHPTPPRVRRAADDSAAAAIAAMDRASGLGRVDPRHIDEAKQALRASGRAPLSVSGQGGQQSQRATHGRKDLAAPADPAAGALMAALAEAEATSSKARSRPRRPERVEVVTRSIDEGLDPGAFDSMGLGIGGDEPPGKPATGEGASNLGTVAQGGSMGVIYEAETDSEFDEEDWGPAMEAEERSAFAEAEAVDAEARLRDISNVRRTLAHRRMALEGRALQVGADPKAARALVRAGEDGAVTAPTSGRRRSTEASAQARAVNPRSPVEAPLPGTFGNRRISLEVKVPRLRSRPPTDPAVLPVTLPDAPAGTSWHWVPEMHTALPRPDGWNVAQGWGGFMGMRLLSAAVTPEDPLVLNEDDPVVRDEAHLAVHRRKEALRRAELGEDVDEDSLLLAGAADGDAGDALPDAVIRRDVDGNEVTLVSGEAMDEQQARRGGIGRMQTSNDVDDPAATVTASDPSKHFLRLGLTYKAYVGAFTCEALNTKDPKELSKFFLTLALKRFLPPVETAADAMGAASAGDTYEMITGKAAPEGHTPWTQEQVSAAMEASSRGEDPVAAAEAAGQEAASLGAGTAPAIGFRYSAFPHLDKPDGTIEPVVHDQWGYELVPGRVYGYGALASVKWSPMGPDDPSHRVNGGMRLAVSFTMDVNDNVLHEVIFRAPACMWDDAWAAHGQQVMDDVCINWRDDSTQKFA</sequence>
<organism evidence="2">
    <name type="scientific">Cafeteria roenbergensis</name>
    <name type="common">Marine flagellate</name>
    <dbReference type="NCBI Taxonomy" id="33653"/>
    <lineage>
        <taxon>Eukaryota</taxon>
        <taxon>Sar</taxon>
        <taxon>Stramenopiles</taxon>
        <taxon>Bigyra</taxon>
        <taxon>Opalozoa</taxon>
        <taxon>Bicosoecida</taxon>
        <taxon>Cafeteriaceae</taxon>
        <taxon>Cafeteria</taxon>
    </lineage>
</organism>
<feature type="region of interest" description="Disordered" evidence="1">
    <location>
        <begin position="557"/>
        <end position="580"/>
    </location>
</feature>
<feature type="region of interest" description="Disordered" evidence="1">
    <location>
        <begin position="173"/>
        <end position="199"/>
    </location>
</feature>
<evidence type="ECO:0000313" key="2">
    <source>
        <dbReference type="EMBL" id="CAD8572665.1"/>
    </source>
</evidence>
<reference evidence="2" key="1">
    <citation type="submission" date="2021-01" db="EMBL/GenBank/DDBJ databases">
        <authorList>
            <person name="Corre E."/>
            <person name="Pelletier E."/>
            <person name="Niang G."/>
            <person name="Scheremetjew M."/>
            <person name="Finn R."/>
            <person name="Kale V."/>
            <person name="Holt S."/>
            <person name="Cochrane G."/>
            <person name="Meng A."/>
            <person name="Brown T."/>
            <person name="Cohen L."/>
        </authorList>
    </citation>
    <scope>NUCLEOTIDE SEQUENCE</scope>
    <source>
        <strain evidence="2">E4-10</strain>
    </source>
</reference>
<accession>A0A7S0K7I9</accession>